<dbReference type="SUPFAM" id="SSF48264">
    <property type="entry name" value="Cytochrome P450"/>
    <property type="match status" value="1"/>
</dbReference>
<keyword evidence="4" id="KW-0560">Oxidoreductase</keyword>
<dbReference type="InterPro" id="IPR002403">
    <property type="entry name" value="Cyt_P450_E_grp-IV"/>
</dbReference>
<dbReference type="Gene3D" id="1.10.630.10">
    <property type="entry name" value="Cytochrome P450"/>
    <property type="match status" value="1"/>
</dbReference>
<dbReference type="CDD" id="cd11041">
    <property type="entry name" value="CYP503A1-like"/>
    <property type="match status" value="1"/>
</dbReference>
<evidence type="ECO:0000256" key="2">
    <source>
        <dbReference type="ARBA" id="ARBA00010617"/>
    </source>
</evidence>
<keyword evidence="3" id="KW-0479">Metal-binding</keyword>
<dbReference type="InterPro" id="IPR001128">
    <property type="entry name" value="Cyt_P450"/>
</dbReference>
<proteinExistence type="inferred from homology"/>
<evidence type="ECO:0000256" key="3">
    <source>
        <dbReference type="ARBA" id="ARBA00022723"/>
    </source>
</evidence>
<dbReference type="PANTHER" id="PTHR46206">
    <property type="entry name" value="CYTOCHROME P450"/>
    <property type="match status" value="1"/>
</dbReference>
<dbReference type="Proteomes" id="UP001390339">
    <property type="component" value="Unassembled WGS sequence"/>
</dbReference>
<evidence type="ECO:0000256" key="5">
    <source>
        <dbReference type="ARBA" id="ARBA00023004"/>
    </source>
</evidence>
<evidence type="ECO:0000313" key="8">
    <source>
        <dbReference type="Proteomes" id="UP001390339"/>
    </source>
</evidence>
<evidence type="ECO:0000256" key="1">
    <source>
        <dbReference type="ARBA" id="ARBA00001971"/>
    </source>
</evidence>
<protein>
    <submittedName>
        <fullName evidence="7">Cytochrome P450</fullName>
    </submittedName>
</protein>
<evidence type="ECO:0000256" key="6">
    <source>
        <dbReference type="ARBA" id="ARBA00023033"/>
    </source>
</evidence>
<comment type="similarity">
    <text evidence="2">Belongs to the cytochrome P450 family.</text>
</comment>
<keyword evidence="8" id="KW-1185">Reference proteome</keyword>
<dbReference type="Pfam" id="PF00067">
    <property type="entry name" value="p450"/>
    <property type="match status" value="1"/>
</dbReference>
<name>A0ABR2HM60_9PEZI</name>
<comment type="caution">
    <text evidence="7">The sequence shown here is derived from an EMBL/GenBank/DDBJ whole genome shotgun (WGS) entry which is preliminary data.</text>
</comment>
<evidence type="ECO:0000256" key="4">
    <source>
        <dbReference type="ARBA" id="ARBA00023002"/>
    </source>
</evidence>
<comment type="cofactor">
    <cofactor evidence="1">
        <name>heme</name>
        <dbReference type="ChEBI" id="CHEBI:30413"/>
    </cofactor>
</comment>
<dbReference type="PRINTS" id="PR00465">
    <property type="entry name" value="EP450IV"/>
</dbReference>
<organism evidence="7 8">
    <name type="scientific">Apiospora arundinis</name>
    <dbReference type="NCBI Taxonomy" id="335852"/>
    <lineage>
        <taxon>Eukaryota</taxon>
        <taxon>Fungi</taxon>
        <taxon>Dikarya</taxon>
        <taxon>Ascomycota</taxon>
        <taxon>Pezizomycotina</taxon>
        <taxon>Sordariomycetes</taxon>
        <taxon>Xylariomycetidae</taxon>
        <taxon>Amphisphaeriales</taxon>
        <taxon>Apiosporaceae</taxon>
        <taxon>Apiospora</taxon>
    </lineage>
</organism>
<keyword evidence="6" id="KW-0503">Monooxygenase</keyword>
<dbReference type="PANTHER" id="PTHR46206:SF9">
    <property type="entry name" value="CYTOCHROME P450"/>
    <property type="match status" value="1"/>
</dbReference>
<gene>
    <name evidence="7" type="ORF">PGQ11_015715</name>
</gene>
<accession>A0ABR2HM60</accession>
<dbReference type="EMBL" id="JAPCWZ010000010">
    <property type="protein sequence ID" value="KAK8849235.1"/>
    <property type="molecule type" value="Genomic_DNA"/>
</dbReference>
<dbReference type="InterPro" id="IPR036396">
    <property type="entry name" value="Cyt_P450_sf"/>
</dbReference>
<keyword evidence="5" id="KW-0408">Iron</keyword>
<reference evidence="7 8" key="1">
    <citation type="journal article" date="2024" name="IMA Fungus">
        <title>Apiospora arundinis, a panoply of carbohydrate-active enzymes and secondary metabolites.</title>
        <authorList>
            <person name="Sorensen T."/>
            <person name="Petersen C."/>
            <person name="Muurmann A.T."/>
            <person name="Christiansen J.V."/>
            <person name="Brundto M.L."/>
            <person name="Overgaard C.K."/>
            <person name="Boysen A.T."/>
            <person name="Wollenberg R.D."/>
            <person name="Larsen T.O."/>
            <person name="Sorensen J.L."/>
            <person name="Nielsen K.L."/>
            <person name="Sondergaard T.E."/>
        </authorList>
    </citation>
    <scope>NUCLEOTIDE SEQUENCE [LARGE SCALE GENOMIC DNA]</scope>
    <source>
        <strain evidence="7 8">AAU 773</strain>
    </source>
</reference>
<sequence>MAHNASFLGHVGIKNKHLDPLLESPIAHYLSQFSLWQGAVLLLCLFWGYSSLSVHRRIKVAGAPVHGYWSWLEPTWLLQLRYAKDAHKIIEDGYKKYNARGKPFVLRRQDLDITILPNKYISELRTIPNAKLSRGKANFMEWGDQWAMQTMWSHSEMPIKAISENRNGQQGIYLEAMRKEFDFAMDVEMPEADDWTEVDIQKIIQMLLGRIVGKMIVGKQACRSPEWMDLAEHFTEDFVAASIIMRLLPRWMHPLLTNVIPQRWRLRKRLSGAAKITNLCVARHEEAKRRKTDGIEVEEEEDNMLGWMLDNAPDKEYVLKNLPTLVLVILVPAAHTTAMAISNLLFDACQHPEWFEKLRGEILSVTNDVGSIGERYPVKDWVSRLELLDSFFNESQRLSQPLSITPNRYALEDFTMKDGLQIPKGALLGWVSIHNQIDPKITPRPEQFDPMRSYRKRQASAVEASKHQAGQPSLENLSFGFGSQACPGRNIAVSVLKMVVSRLLADYEFKFGEHQAKPSNIHLLEFIIPDPKAKLMMRKKKSA</sequence>
<evidence type="ECO:0000313" key="7">
    <source>
        <dbReference type="EMBL" id="KAK8849235.1"/>
    </source>
</evidence>